<protein>
    <recommendedName>
        <fullName evidence="6">C-terminal processing peptidase</fullName>
        <ecNumber evidence="6">3.4.21.102</ecNumber>
    </recommendedName>
</protein>
<evidence type="ECO:0000256" key="8">
    <source>
        <dbReference type="SAM" id="Phobius"/>
    </source>
</evidence>
<dbReference type="SUPFAM" id="SSF50156">
    <property type="entry name" value="PDZ domain-like"/>
    <property type="match status" value="1"/>
</dbReference>
<dbReference type="EC" id="3.4.21.102" evidence="6"/>
<comment type="caution">
    <text evidence="10">The sequence shown here is derived from an EMBL/GenBank/DDBJ whole genome shotgun (WGS) entry which is preliminary data.</text>
</comment>
<keyword evidence="3 7" id="KW-0378">Hydrolase</keyword>
<dbReference type="GO" id="GO:0007165">
    <property type="term" value="P:signal transduction"/>
    <property type="evidence" value="ECO:0007669"/>
    <property type="project" value="TreeGrafter"/>
</dbReference>
<dbReference type="InterPro" id="IPR001478">
    <property type="entry name" value="PDZ"/>
</dbReference>
<dbReference type="EMBL" id="PDOF01000003">
    <property type="protein sequence ID" value="PYZ95825.1"/>
    <property type="molecule type" value="Genomic_DNA"/>
</dbReference>
<comment type="similarity">
    <text evidence="1 7">Belongs to the peptidase S41A family.</text>
</comment>
<dbReference type="RefSeq" id="WP_110521102.1">
    <property type="nucleotide sequence ID" value="NZ_PDOF01000003.1"/>
</dbReference>
<keyword evidence="8" id="KW-1133">Transmembrane helix</keyword>
<dbReference type="InterPro" id="IPR029045">
    <property type="entry name" value="ClpP/crotonase-like_dom_sf"/>
</dbReference>
<dbReference type="AlphaFoldDB" id="A0A2W0HET7"/>
<evidence type="ECO:0000313" key="11">
    <source>
        <dbReference type="Proteomes" id="UP000248066"/>
    </source>
</evidence>
<dbReference type="SMART" id="SM00228">
    <property type="entry name" value="PDZ"/>
    <property type="match status" value="1"/>
</dbReference>
<dbReference type="FunFam" id="2.30.42.10:FF:000063">
    <property type="entry name" value="Peptidase, S41 family"/>
    <property type="match status" value="1"/>
</dbReference>
<dbReference type="Gene3D" id="1.10.101.10">
    <property type="entry name" value="PGBD-like superfamily/PGBD"/>
    <property type="match status" value="1"/>
</dbReference>
<evidence type="ECO:0000256" key="4">
    <source>
        <dbReference type="ARBA" id="ARBA00022825"/>
    </source>
</evidence>
<dbReference type="PANTHER" id="PTHR32060:SF29">
    <property type="entry name" value="CARBOXY-TERMINAL PROCESSING PROTEASE CTPB"/>
    <property type="match status" value="1"/>
</dbReference>
<keyword evidence="4 7" id="KW-0720">Serine protease</keyword>
<organism evidence="10 11">
    <name type="scientific">Alteribacter lacisalsi</name>
    <dbReference type="NCBI Taxonomy" id="2045244"/>
    <lineage>
        <taxon>Bacteria</taxon>
        <taxon>Bacillati</taxon>
        <taxon>Bacillota</taxon>
        <taxon>Bacilli</taxon>
        <taxon>Bacillales</taxon>
        <taxon>Bacillaceae</taxon>
        <taxon>Alteribacter</taxon>
    </lineage>
</organism>
<evidence type="ECO:0000313" key="10">
    <source>
        <dbReference type="EMBL" id="PYZ95825.1"/>
    </source>
</evidence>
<dbReference type="InterPro" id="IPR005151">
    <property type="entry name" value="Tail-specific_protease"/>
</dbReference>
<reference evidence="10 11" key="1">
    <citation type="submission" date="2017-10" db="EMBL/GenBank/DDBJ databases">
        <title>Bacillus sp. nov., a halophilic bacterium isolated from a Yangshapao Lake.</title>
        <authorList>
            <person name="Wang H."/>
        </authorList>
    </citation>
    <scope>NUCLEOTIDE SEQUENCE [LARGE SCALE GENOMIC DNA]</scope>
    <source>
        <strain evidence="10 11">YSP-3</strain>
    </source>
</reference>
<dbReference type="InterPro" id="IPR036034">
    <property type="entry name" value="PDZ_sf"/>
</dbReference>
<gene>
    <name evidence="10" type="ORF">CR205_15685</name>
</gene>
<keyword evidence="8" id="KW-0472">Membrane</keyword>
<proteinExistence type="inferred from homology"/>
<dbReference type="Pfam" id="PF13180">
    <property type="entry name" value="PDZ_2"/>
    <property type="match status" value="1"/>
</dbReference>
<dbReference type="InterPro" id="IPR055210">
    <property type="entry name" value="CtpA/B_N"/>
</dbReference>
<dbReference type="SUPFAM" id="SSF52096">
    <property type="entry name" value="ClpP/crotonase"/>
    <property type="match status" value="1"/>
</dbReference>
<dbReference type="FunFam" id="3.30.750.44:FF:000001">
    <property type="entry name" value="S41 family peptidase"/>
    <property type="match status" value="1"/>
</dbReference>
<dbReference type="Pfam" id="PF03572">
    <property type="entry name" value="Peptidase_S41"/>
    <property type="match status" value="1"/>
</dbReference>
<dbReference type="GO" id="GO:0030288">
    <property type="term" value="C:outer membrane-bounded periplasmic space"/>
    <property type="evidence" value="ECO:0007669"/>
    <property type="project" value="TreeGrafter"/>
</dbReference>
<dbReference type="Pfam" id="PF22694">
    <property type="entry name" value="CtpB_N-like"/>
    <property type="match status" value="1"/>
</dbReference>
<evidence type="ECO:0000256" key="3">
    <source>
        <dbReference type="ARBA" id="ARBA00022801"/>
    </source>
</evidence>
<dbReference type="NCBIfam" id="TIGR00225">
    <property type="entry name" value="prc"/>
    <property type="match status" value="1"/>
</dbReference>
<comment type="catalytic activity">
    <reaction evidence="5">
        <text>The enzyme shows specific recognition of a C-terminal tripeptide, Xaa-Yaa-Zaa, in which Xaa is preferably Ala or Leu, Yaa is preferably Ala or Tyr, and Zaa is preferably Ala, but then cleaves at a variable distance from the C-terminus. A typical cleavage is -Ala-Ala-|-Arg-Ala-Ala-Lys-Glu-Asn-Tyr-Ala-Leu-Ala-Ala.</text>
        <dbReference type="EC" id="3.4.21.102"/>
    </reaction>
</comment>
<evidence type="ECO:0000256" key="2">
    <source>
        <dbReference type="ARBA" id="ARBA00022670"/>
    </source>
</evidence>
<evidence type="ECO:0000259" key="9">
    <source>
        <dbReference type="PROSITE" id="PS50106"/>
    </source>
</evidence>
<feature type="transmembrane region" description="Helical" evidence="8">
    <location>
        <begin position="7"/>
        <end position="27"/>
    </location>
</feature>
<evidence type="ECO:0000256" key="6">
    <source>
        <dbReference type="ARBA" id="ARBA00066637"/>
    </source>
</evidence>
<dbReference type="Gene3D" id="2.30.42.10">
    <property type="match status" value="1"/>
</dbReference>
<dbReference type="InterPro" id="IPR036365">
    <property type="entry name" value="PGBD-like_sf"/>
</dbReference>
<dbReference type="CDD" id="cd07560">
    <property type="entry name" value="Peptidase_S41_CPP"/>
    <property type="match status" value="1"/>
</dbReference>
<dbReference type="InterPro" id="IPR036366">
    <property type="entry name" value="PGBDSf"/>
</dbReference>
<feature type="domain" description="PDZ" evidence="9">
    <location>
        <begin position="117"/>
        <end position="193"/>
    </location>
</feature>
<dbReference type="CDD" id="cd06782">
    <property type="entry name" value="cpPDZ_CPP-like"/>
    <property type="match status" value="1"/>
</dbReference>
<evidence type="ECO:0000256" key="7">
    <source>
        <dbReference type="RuleBase" id="RU004404"/>
    </source>
</evidence>
<sequence length="504" mass="55309">MNVEKKLLPIIIAVSVILGAAGMFITLQVTGTDSSEPVMQDTVPVETESEIVIEEDMAEEDADPAVETSSELSQDNLDKFHRAFTTIMEAYVEAPDEDELLEGAISGMLETLDDPYSVYMDQESAEEFMESLDPSFEGIGAEVNMINGRVTIVSPIRDSPAEDAGLRPNDLILEVDGEDIEGLTLNEAVLKIRGEKGTTVTLTIERPGMSEEFEIDVVRDEITVETVTSDLIEANDQRIGYLEIRSFAQDTATRFEEELNELEEQGIDGLIIDVRGNPGGLLQSVEQIGNLLIPEGEAIVQRQDRNGDVVRHLSNQEGEKDYPIATLIDEGSASASEILAAALKEAGGHPVVGETTFGKGTVQQTFELGDASELKLTVFKWLTADGNDINEVGVDPTEEVRQPEFFYLSPVQAEEPLEFDSNSEQVQNAQLMLEGLGYDPGRTDGYFDSETEEAVEQFQSDMDMEVTGVIDEDTALALRDQIVEAVRDPENDNQLNRAVELLTE</sequence>
<name>A0A2W0HET7_9BACI</name>
<dbReference type="PANTHER" id="PTHR32060">
    <property type="entry name" value="TAIL-SPECIFIC PROTEASE"/>
    <property type="match status" value="1"/>
</dbReference>
<dbReference type="InterPro" id="IPR002477">
    <property type="entry name" value="Peptidoglycan-bd-like"/>
</dbReference>
<evidence type="ECO:0000256" key="1">
    <source>
        <dbReference type="ARBA" id="ARBA00009179"/>
    </source>
</evidence>
<dbReference type="Gene3D" id="3.30.750.44">
    <property type="match status" value="1"/>
</dbReference>
<dbReference type="GO" id="GO:0006508">
    <property type="term" value="P:proteolysis"/>
    <property type="evidence" value="ECO:0007669"/>
    <property type="project" value="UniProtKB-KW"/>
</dbReference>
<dbReference type="SMART" id="SM00245">
    <property type="entry name" value="TSPc"/>
    <property type="match status" value="1"/>
</dbReference>
<keyword evidence="11" id="KW-1185">Reference proteome</keyword>
<dbReference type="SUPFAM" id="SSF47090">
    <property type="entry name" value="PGBD-like"/>
    <property type="match status" value="1"/>
</dbReference>
<dbReference type="Pfam" id="PF01471">
    <property type="entry name" value="PG_binding_1"/>
    <property type="match status" value="1"/>
</dbReference>
<dbReference type="InterPro" id="IPR004447">
    <property type="entry name" value="Peptidase_S41A"/>
</dbReference>
<accession>A0A2W0HET7</accession>
<dbReference type="GO" id="GO:0004252">
    <property type="term" value="F:serine-type endopeptidase activity"/>
    <property type="evidence" value="ECO:0007669"/>
    <property type="project" value="UniProtKB-EC"/>
</dbReference>
<keyword evidence="8" id="KW-0812">Transmembrane</keyword>
<dbReference type="Gene3D" id="3.90.226.10">
    <property type="entry name" value="2-enoyl-CoA Hydratase, Chain A, domain 1"/>
    <property type="match status" value="1"/>
</dbReference>
<keyword evidence="2 7" id="KW-0645">Protease</keyword>
<dbReference type="OrthoDB" id="9812068at2"/>
<evidence type="ECO:0000256" key="5">
    <source>
        <dbReference type="ARBA" id="ARBA00051784"/>
    </source>
</evidence>
<dbReference type="Proteomes" id="UP000248066">
    <property type="component" value="Unassembled WGS sequence"/>
</dbReference>
<dbReference type="PROSITE" id="PS50106">
    <property type="entry name" value="PDZ"/>
    <property type="match status" value="1"/>
</dbReference>